<evidence type="ECO:0000256" key="2">
    <source>
        <dbReference type="ARBA" id="ARBA00010942"/>
    </source>
</evidence>
<evidence type="ECO:0000256" key="5">
    <source>
        <dbReference type="ARBA" id="ARBA00022519"/>
    </source>
</evidence>
<evidence type="ECO:0000256" key="6">
    <source>
        <dbReference type="ARBA" id="ARBA00022692"/>
    </source>
</evidence>
<proteinExistence type="inferred from homology"/>
<keyword evidence="3" id="KW-0813">Transport</keyword>
<feature type="transmembrane region" description="Helical" evidence="10">
    <location>
        <begin position="904"/>
        <end position="922"/>
    </location>
</feature>
<dbReference type="GO" id="GO:0009636">
    <property type="term" value="P:response to toxic substance"/>
    <property type="evidence" value="ECO:0007669"/>
    <property type="project" value="UniProtKB-ARBA"/>
</dbReference>
<feature type="transmembrane region" description="Helical" evidence="10">
    <location>
        <begin position="395"/>
        <end position="416"/>
    </location>
</feature>
<organism evidence="12">
    <name type="scientific">Uncultured Desulfatiglans sp</name>
    <dbReference type="NCBI Taxonomy" id="1748965"/>
    <lineage>
        <taxon>Bacteria</taxon>
        <taxon>Pseudomonadati</taxon>
        <taxon>Thermodesulfobacteriota</taxon>
        <taxon>Desulfobacteria</taxon>
        <taxon>Desulfatiglandales</taxon>
        <taxon>Desulfatiglandaceae</taxon>
        <taxon>Desulfatiglans</taxon>
        <taxon>environmental samples</taxon>
    </lineage>
</organism>
<feature type="transmembrane region" description="Helical" evidence="10">
    <location>
        <begin position="928"/>
        <end position="953"/>
    </location>
</feature>
<feature type="transmembrane region" description="Helical" evidence="10">
    <location>
        <begin position="12"/>
        <end position="31"/>
    </location>
</feature>
<evidence type="ECO:0000256" key="1">
    <source>
        <dbReference type="ARBA" id="ARBA00004429"/>
    </source>
</evidence>
<dbReference type="Gene3D" id="1.20.1640.10">
    <property type="entry name" value="Multidrug efflux transporter AcrB transmembrane domain"/>
    <property type="match status" value="2"/>
</dbReference>
<keyword evidence="8 10" id="KW-0472">Membrane</keyword>
<dbReference type="Gene3D" id="3.30.70.1440">
    <property type="entry name" value="Multidrug efflux transporter AcrB pore domain"/>
    <property type="match status" value="1"/>
</dbReference>
<feature type="transmembrane region" description="Helical" evidence="10">
    <location>
        <begin position="343"/>
        <end position="362"/>
    </location>
</feature>
<feature type="domain" description="SSD" evidence="11">
    <location>
        <begin position="403"/>
        <end position="498"/>
    </location>
</feature>
<dbReference type="Gene3D" id="3.30.70.1430">
    <property type="entry name" value="Multidrug efflux transporter AcrB pore domain"/>
    <property type="match status" value="2"/>
</dbReference>
<dbReference type="SUPFAM" id="SSF82866">
    <property type="entry name" value="Multidrug efflux transporter AcrB transmembrane domain"/>
    <property type="match status" value="2"/>
</dbReference>
<evidence type="ECO:0000259" key="11">
    <source>
        <dbReference type="PROSITE" id="PS50156"/>
    </source>
</evidence>
<protein>
    <submittedName>
        <fullName evidence="12">Efflux pump membrane transporter BepE</fullName>
    </submittedName>
</protein>
<reference evidence="12" key="1">
    <citation type="submission" date="2018-07" db="EMBL/GenBank/DDBJ databases">
        <authorList>
            <consortium name="Genoscope - CEA"/>
            <person name="William W."/>
        </authorList>
    </citation>
    <scope>NUCLEOTIDE SEQUENCE</scope>
    <source>
        <strain evidence="12">IK1</strain>
    </source>
</reference>
<dbReference type="EMBL" id="UPXX01000027">
    <property type="protein sequence ID" value="VBB44074.1"/>
    <property type="molecule type" value="Genomic_DNA"/>
</dbReference>
<dbReference type="InterPro" id="IPR001036">
    <property type="entry name" value="Acrflvin-R"/>
</dbReference>
<dbReference type="PRINTS" id="PR00702">
    <property type="entry name" value="ACRIFLAVINRP"/>
</dbReference>
<feature type="transmembrane region" description="Helical" evidence="10">
    <location>
        <begin position="1009"/>
        <end position="1031"/>
    </location>
</feature>
<dbReference type="Gene3D" id="3.30.2090.10">
    <property type="entry name" value="Multidrug efflux transporter AcrB TolC docking domain, DN and DC subdomains"/>
    <property type="match status" value="2"/>
</dbReference>
<dbReference type="InterPro" id="IPR000731">
    <property type="entry name" value="SSD"/>
</dbReference>
<keyword evidence="7 10" id="KW-1133">Transmembrane helix</keyword>
<evidence type="ECO:0000256" key="9">
    <source>
        <dbReference type="SAM" id="MobiDB-lite"/>
    </source>
</evidence>
<comment type="similarity">
    <text evidence="2">Belongs to the resistance-nodulation-cell division (RND) (TC 2.A.6) family.</text>
</comment>
<dbReference type="SUPFAM" id="SSF82714">
    <property type="entry name" value="Multidrug efflux transporter AcrB TolC docking domain, DN and DC subdomains"/>
    <property type="match status" value="2"/>
</dbReference>
<dbReference type="PANTHER" id="PTHR32063">
    <property type="match status" value="1"/>
</dbReference>
<dbReference type="PANTHER" id="PTHR32063:SF13">
    <property type="entry name" value="MULTIDRUG EFFLUX PUMP SUBUNIT ACRB-RELATED"/>
    <property type="match status" value="1"/>
</dbReference>
<comment type="subcellular location">
    <subcellularLocation>
        <location evidence="1">Cell inner membrane</location>
        <topology evidence="1">Multi-pass membrane protein</topology>
    </subcellularLocation>
</comment>
<feature type="transmembrane region" description="Helical" evidence="10">
    <location>
        <begin position="521"/>
        <end position="554"/>
    </location>
</feature>
<evidence type="ECO:0000256" key="10">
    <source>
        <dbReference type="SAM" id="Phobius"/>
    </source>
</evidence>
<evidence type="ECO:0000256" key="8">
    <source>
        <dbReference type="ARBA" id="ARBA00023136"/>
    </source>
</evidence>
<dbReference type="GO" id="GO:0005886">
    <property type="term" value="C:plasma membrane"/>
    <property type="evidence" value="ECO:0007669"/>
    <property type="project" value="UniProtKB-SubCell"/>
</dbReference>
<keyword evidence="5" id="KW-0997">Cell inner membrane</keyword>
<gene>
    <name evidence="12" type="primary">bepE</name>
    <name evidence="12" type="ORF">TRIP_B330248</name>
</gene>
<evidence type="ECO:0000256" key="3">
    <source>
        <dbReference type="ARBA" id="ARBA00022448"/>
    </source>
</evidence>
<feature type="transmembrane region" description="Helical" evidence="10">
    <location>
        <begin position="369"/>
        <end position="389"/>
    </location>
</feature>
<evidence type="ECO:0000256" key="7">
    <source>
        <dbReference type="ARBA" id="ARBA00022989"/>
    </source>
</evidence>
<dbReference type="NCBIfam" id="TIGR00915">
    <property type="entry name" value="2A0602"/>
    <property type="match status" value="1"/>
</dbReference>
<dbReference type="AlphaFoldDB" id="A0A653A7W3"/>
<feature type="transmembrane region" description="Helical" evidence="10">
    <location>
        <begin position="873"/>
        <end position="892"/>
    </location>
</feature>
<dbReference type="InterPro" id="IPR027463">
    <property type="entry name" value="AcrB_DN_DC_subdom"/>
</dbReference>
<dbReference type="GO" id="GO:0042910">
    <property type="term" value="F:xenobiotic transmembrane transporter activity"/>
    <property type="evidence" value="ECO:0007669"/>
    <property type="project" value="TreeGrafter"/>
</dbReference>
<dbReference type="Gene3D" id="3.30.70.1320">
    <property type="entry name" value="Multidrug efflux transporter AcrB pore domain like"/>
    <property type="match status" value="1"/>
</dbReference>
<keyword evidence="6 10" id="KW-0812">Transmembrane</keyword>
<dbReference type="SUPFAM" id="SSF82693">
    <property type="entry name" value="Multidrug efflux transporter AcrB pore domain, PN1, PN2, PC1 and PC2 subdomains"/>
    <property type="match status" value="3"/>
</dbReference>
<feature type="region of interest" description="Disordered" evidence="9">
    <location>
        <begin position="1037"/>
        <end position="1062"/>
    </location>
</feature>
<dbReference type="FunFam" id="3.30.70.1430:FF:000001">
    <property type="entry name" value="Efflux pump membrane transporter"/>
    <property type="match status" value="1"/>
</dbReference>
<dbReference type="Pfam" id="PF00873">
    <property type="entry name" value="ACR_tran"/>
    <property type="match status" value="1"/>
</dbReference>
<name>A0A653A7W3_UNCDX</name>
<feature type="transmembrane region" description="Helical" evidence="10">
    <location>
        <begin position="473"/>
        <end position="500"/>
    </location>
</feature>
<dbReference type="FunFam" id="1.20.1640.10:FF:000001">
    <property type="entry name" value="Efflux pump membrane transporter"/>
    <property type="match status" value="1"/>
</dbReference>
<accession>A0A653A7W3</accession>
<keyword evidence="4" id="KW-1003">Cell membrane</keyword>
<feature type="transmembrane region" description="Helical" evidence="10">
    <location>
        <begin position="441"/>
        <end position="461"/>
    </location>
</feature>
<dbReference type="NCBIfam" id="NF000282">
    <property type="entry name" value="RND_permease_1"/>
    <property type="match status" value="1"/>
</dbReference>
<dbReference type="PROSITE" id="PS50156">
    <property type="entry name" value="SSD"/>
    <property type="match status" value="1"/>
</dbReference>
<evidence type="ECO:0000256" key="4">
    <source>
        <dbReference type="ARBA" id="ARBA00022475"/>
    </source>
</evidence>
<evidence type="ECO:0000313" key="12">
    <source>
        <dbReference type="EMBL" id="VBB44074.1"/>
    </source>
</evidence>
<dbReference type="InterPro" id="IPR004764">
    <property type="entry name" value="MdtF-like"/>
</dbReference>
<feature type="transmembrane region" description="Helical" evidence="10">
    <location>
        <begin position="974"/>
        <end position="997"/>
    </location>
</feature>
<dbReference type="GO" id="GO:0015562">
    <property type="term" value="F:efflux transmembrane transporter activity"/>
    <property type="evidence" value="ECO:0007669"/>
    <property type="project" value="InterPro"/>
</dbReference>
<sequence length="1062" mass="115261">MFSRFFIERPIFATVVSLIIVIAGLVAMSALPVSQYPSITPVQIQVTTTYPGADSKTVGDSVAAPIEAQINGVDNMLYMTSTSSSTGQMTITVYFTLDTDPDMAEVQVQNRVNLAMPQLPEAVVQYGVSVQKKSSSMLMIVAVTDDEGRYSPEYVTNYANVYILDAIKRVNGAGQAQIFGVPDQAMRIWMNPDRMASLGITTTDIQNAVAKQNALFGAGQVGQQPTDGPVQLTFPVVTEAPFVTPAEYENIILRAGQEGSAIVRLKDVARAEVGRRLYIDDNRLNGKPATFIAVYQQPGANGLEVSKAVRKTLQDMKRTLPEGIDYLIALDTTDFVRLSIKEVIHTLFEAIFLVVLVVYLFLQSFRATIICTVAIFVALIGTFPGMLALGFSINLLTLFGIVLAIGMVVDDAIVVVENVERNMTKNNLAPKEATIRAMEEIGTSLIAVVLVMASVFIPAAFLPGTTGQLYKQFAITIVISVALSGFVALTLTPAMCGLMLKHSSPPRRGPFAWFNRLFDRFTLAFGDAVVLMIKRMAVAFILLAVFMGVLVHLFRTTPTSFVPNEDQGYLMGLVMMPDAASLERTVETSSRIDAIFSKDPAVAVRSAINGYSLIDGQYKPNAATFFVSLEDFEERYSSIDRARKENARAVLQSAYAQAQAIDTGRFIPIPPPAIPGIGTTGGFEFWVQDKGSGDPARLYQITQDFLAKARQRPELSGLNTTFRAASQQLKAEVDREKSMLLGLPVEDVYSALQAQFGSITVSQFNQYSRVWNVVLQSDAPFRREPADITRIYTRSHNGEMIPLSAVVTARYVSGPDMVPHFNGFPAAQVTGSAAPGFSSGDAIAAMEQVAAEVLPEGYNYAWSGMAYEEKQSGGTSTAAFVFGLIIVFLVLAAQFESWTLPGSVMTAVPFGVLGALVFNWMRGLENNVYFQIGLLVLIGLGAKNAVLRVTFAVELRRQGLSVMEATIKAGEERLRPIIMTSLAFIFGVLPLAVATGAGANARHSIGTGIMGGMIGEATLAMLYVPLFFYLFDRWSERSKGKHAPPPPPAVPAAPEDRHPEVN</sequence>